<dbReference type="Pfam" id="PF13193">
    <property type="entry name" value="AMP-binding_C"/>
    <property type="match status" value="1"/>
</dbReference>
<proteinExistence type="predicted"/>
<keyword evidence="3" id="KW-0597">Phosphoprotein</keyword>
<dbReference type="InterPro" id="IPR045851">
    <property type="entry name" value="AMP-bd_C_sf"/>
</dbReference>
<evidence type="ECO:0000256" key="1">
    <source>
        <dbReference type="ARBA" id="ARBA00001957"/>
    </source>
</evidence>
<dbReference type="InterPro" id="IPR036736">
    <property type="entry name" value="ACP-like_sf"/>
</dbReference>
<dbReference type="Gene3D" id="3.30.300.30">
    <property type="match status" value="1"/>
</dbReference>
<evidence type="ECO:0000313" key="6">
    <source>
        <dbReference type="Proteomes" id="UP000622245"/>
    </source>
</evidence>
<dbReference type="PANTHER" id="PTHR45527:SF1">
    <property type="entry name" value="FATTY ACID SYNTHASE"/>
    <property type="match status" value="1"/>
</dbReference>
<reference evidence="5 6" key="1">
    <citation type="submission" date="2021-01" db="EMBL/GenBank/DDBJ databases">
        <title>Draft genome sequence of Micromonospora sp. strain STR1s_6.</title>
        <authorList>
            <person name="Karlyshev A."/>
            <person name="Jawad R."/>
        </authorList>
    </citation>
    <scope>NUCLEOTIDE SEQUENCE [LARGE SCALE GENOMIC DNA]</scope>
    <source>
        <strain evidence="5 6">STR1S-6</strain>
    </source>
</reference>
<evidence type="ECO:0000259" key="4">
    <source>
        <dbReference type="PROSITE" id="PS50075"/>
    </source>
</evidence>
<sequence length="462" mass="49393">MTHVQVSAGVLTTLPDVALSGLRTLVVGGEAPAPELVERWSRDRRLLNAYGPTEATVAVSMSAPLSGAIHPPIGTGLWNVRLYVLDERLRPVGVGVVGELYLAGDGLARGYAGRPGLTATRFVADPHGTGGRLYRTGDLVRGRGDGSLDFVGRSDSQIKLRGHRIEPGEIEGVLVDHPSVTQAAVLVRADQAGQRQLVAYVTGSAVDSGALRAWLRQRLPEHLVPAAVVPMDALPLTANGKLDRAALPAPRYEVSTGGRAPRTPQERALAELFAEVLGLPAVTVDDVFFDLGGHSLSATRLVNRVRAVLGVDLPIRAVFEAPTVAALAERVNAAATARPALEPRPRPAVLPLSFAQRRLWFINAVEGSSGSYNMPLALRLTGELDVAALRGALADLAGRHESLRTIYPDVDGVPHQRILSAAEAARCWTSSPPPRSRFRRCWSGWRCGASTWRSSRRCGRTC</sequence>
<dbReference type="Pfam" id="PF00668">
    <property type="entry name" value="Condensation"/>
    <property type="match status" value="1"/>
</dbReference>
<dbReference type="InterPro" id="IPR001242">
    <property type="entry name" value="Condensation_dom"/>
</dbReference>
<dbReference type="InterPro" id="IPR009081">
    <property type="entry name" value="PP-bd_ACP"/>
</dbReference>
<dbReference type="InterPro" id="IPR000873">
    <property type="entry name" value="AMP-dep_synth/lig_dom"/>
</dbReference>
<evidence type="ECO:0000256" key="3">
    <source>
        <dbReference type="ARBA" id="ARBA00022553"/>
    </source>
</evidence>
<dbReference type="InterPro" id="IPR042099">
    <property type="entry name" value="ANL_N_sf"/>
</dbReference>
<dbReference type="InterPro" id="IPR020806">
    <property type="entry name" value="PKS_PP-bd"/>
</dbReference>
<comment type="cofactor">
    <cofactor evidence="1">
        <name>pantetheine 4'-phosphate</name>
        <dbReference type="ChEBI" id="CHEBI:47942"/>
    </cofactor>
</comment>
<evidence type="ECO:0000256" key="2">
    <source>
        <dbReference type="ARBA" id="ARBA00022450"/>
    </source>
</evidence>
<dbReference type="Proteomes" id="UP000622245">
    <property type="component" value="Unassembled WGS sequence"/>
</dbReference>
<dbReference type="SUPFAM" id="SSF47336">
    <property type="entry name" value="ACP-like"/>
    <property type="match status" value="1"/>
</dbReference>
<accession>A0ABS1YAK0</accession>
<dbReference type="Pfam" id="PF00501">
    <property type="entry name" value="AMP-binding"/>
    <property type="match status" value="1"/>
</dbReference>
<dbReference type="Gene3D" id="3.40.50.12780">
    <property type="entry name" value="N-terminal domain of ligase-like"/>
    <property type="match status" value="1"/>
</dbReference>
<dbReference type="PROSITE" id="PS50075">
    <property type="entry name" value="CARRIER"/>
    <property type="match status" value="1"/>
</dbReference>
<gene>
    <name evidence="5" type="ORF">JM949_02595</name>
</gene>
<keyword evidence="6" id="KW-1185">Reference proteome</keyword>
<dbReference type="SMART" id="SM00823">
    <property type="entry name" value="PKS_PP"/>
    <property type="match status" value="1"/>
</dbReference>
<dbReference type="EMBL" id="JAEVHL010000006">
    <property type="protein sequence ID" value="MBM0274428.1"/>
    <property type="molecule type" value="Genomic_DNA"/>
</dbReference>
<dbReference type="PANTHER" id="PTHR45527">
    <property type="entry name" value="NONRIBOSOMAL PEPTIDE SYNTHETASE"/>
    <property type="match status" value="1"/>
</dbReference>
<dbReference type="InterPro" id="IPR023213">
    <property type="entry name" value="CAT-like_dom_sf"/>
</dbReference>
<dbReference type="Gene3D" id="3.30.559.10">
    <property type="entry name" value="Chloramphenicol acetyltransferase-like domain"/>
    <property type="match status" value="1"/>
</dbReference>
<dbReference type="Gene3D" id="1.10.1200.10">
    <property type="entry name" value="ACP-like"/>
    <property type="match status" value="1"/>
</dbReference>
<dbReference type="RefSeq" id="WP_203146853.1">
    <property type="nucleotide sequence ID" value="NZ_JAEVHL010000006.1"/>
</dbReference>
<dbReference type="Pfam" id="PF00550">
    <property type="entry name" value="PP-binding"/>
    <property type="match status" value="1"/>
</dbReference>
<comment type="caution">
    <text evidence="5">The sequence shown here is derived from an EMBL/GenBank/DDBJ whole genome shotgun (WGS) entry which is preliminary data.</text>
</comment>
<dbReference type="SUPFAM" id="SSF56801">
    <property type="entry name" value="Acetyl-CoA synthetase-like"/>
    <property type="match status" value="1"/>
</dbReference>
<evidence type="ECO:0000313" key="5">
    <source>
        <dbReference type="EMBL" id="MBM0274428.1"/>
    </source>
</evidence>
<feature type="domain" description="Carrier" evidence="4">
    <location>
        <begin position="260"/>
        <end position="335"/>
    </location>
</feature>
<name>A0ABS1YAK0_9ACTN</name>
<keyword evidence="2" id="KW-0596">Phosphopantetheine</keyword>
<protein>
    <submittedName>
        <fullName evidence="5">AMP-binding protein</fullName>
    </submittedName>
</protein>
<dbReference type="SUPFAM" id="SSF52777">
    <property type="entry name" value="CoA-dependent acyltransferases"/>
    <property type="match status" value="1"/>
</dbReference>
<dbReference type="InterPro" id="IPR025110">
    <property type="entry name" value="AMP-bd_C"/>
</dbReference>
<dbReference type="InterPro" id="IPR006162">
    <property type="entry name" value="Ppantetheine_attach_site"/>
</dbReference>
<dbReference type="PROSITE" id="PS00012">
    <property type="entry name" value="PHOSPHOPANTETHEINE"/>
    <property type="match status" value="1"/>
</dbReference>
<organism evidence="5 6">
    <name type="scientific">Micromonospora tarensis</name>
    <dbReference type="NCBI Taxonomy" id="2806100"/>
    <lineage>
        <taxon>Bacteria</taxon>
        <taxon>Bacillati</taxon>
        <taxon>Actinomycetota</taxon>
        <taxon>Actinomycetes</taxon>
        <taxon>Micromonosporales</taxon>
        <taxon>Micromonosporaceae</taxon>
        <taxon>Micromonospora</taxon>
    </lineage>
</organism>